<accession>A0A482GDI8</accession>
<organismHost>
    <name type="scientific">Escherichia coli</name>
    <dbReference type="NCBI Taxonomy" id="562"/>
</organismHost>
<evidence type="ECO:0000313" key="1">
    <source>
        <dbReference type="EMBL" id="QBO63841.1"/>
    </source>
</evidence>
<dbReference type="EMBL" id="MK327938">
    <property type="protein sequence ID" value="QBO63841.1"/>
    <property type="molecule type" value="Genomic_DNA"/>
</dbReference>
<name>A0A482GDI8_BPGOS</name>
<reference evidence="1 2" key="1">
    <citation type="submission" date="2018-12" db="EMBL/GenBank/DDBJ databases">
        <title>Still something new to discover - new insights into E. coli phage diversity and taxonomy.</title>
        <authorList>
            <person name="Korf I.H.E."/>
            <person name="Adriaennsens E."/>
            <person name="Dreiseikelmann B."/>
            <person name="Kropinski A."/>
            <person name="Nimtz M."/>
            <person name="Meier-Kolthoff J.P."/>
            <person name="Rohde M."/>
            <person name="van Raaij M."/>
            <person name="Wittmann J."/>
        </authorList>
    </citation>
    <scope>NUCLEOTIDE SEQUENCE [LARGE SCALE GENOMIC DNA]</scope>
</reference>
<sequence>MDYKQTPLGRYIGTFAQEAVAVAYKVTAELITPSMTVSVPLVTQVHTYRDYERNAGDELYISVKFPPGSYGKYILPYQQQLKMRIIVQAYSLMRGQRQTVDDATQAYVYRAVCLTTVDSRMSATDERTATDSSKKDYEQMVDLQFQLFDPVLESFMQSETGENYTGSKVLDVLRLEFSKILSAVEADTGFKMQGVDIVAPNNDNLFKLLILPHGTNAMDLVDKIQNQVGIYSADVGCYYQSPYLYIYPLYDETRFSDGRRTAIFYNYPADMFPGMDKTWINRDKYVEIACTRGASVSDINNAASLLGNAGGRFVSASQMSQGMTLSKGGDTIISRTVNVSEYVTEERGDNVKVAKGMGRVTDNRWRELSNTAGLRGRTMQLVWEYANMDLLYPGMPAKVVWMQDNNLCEAYGVIMRTDCAVTMAGSSVREPQWTCHGTVTLWLAPEKDNTVRPTV</sequence>
<proteinExistence type="predicted"/>
<gene>
    <name evidence="1" type="ORF">Goslar_00048</name>
</gene>
<dbReference type="Proteomes" id="UP000294673">
    <property type="component" value="Segment"/>
</dbReference>
<organism evidence="1 2">
    <name type="scientific">Escherichia phage vB_EcoM_Goslar</name>
    <dbReference type="NCBI Taxonomy" id="2502409"/>
    <lineage>
        <taxon>Viruses</taxon>
        <taxon>Duplodnaviria</taxon>
        <taxon>Heunggongvirae</taxon>
        <taxon>Uroviricota</taxon>
        <taxon>Caudoviricetes</taxon>
        <taxon>Chimalliviridae</taxon>
        <taxon>Goslarvirus</taxon>
        <taxon>Goslarvirus goslar</taxon>
    </lineage>
</organism>
<protein>
    <submittedName>
        <fullName evidence="1">Uncharacterized protein</fullName>
    </submittedName>
</protein>
<keyword evidence="2" id="KW-1185">Reference proteome</keyword>
<evidence type="ECO:0000313" key="2">
    <source>
        <dbReference type="Proteomes" id="UP000294673"/>
    </source>
</evidence>